<sequence length="608" mass="69102">MRIGCSGFQPPTAPLQRSVHPLRHCPPPLQRQQRFNKPNHPISNLSLFGFNPKQHPEDPSYSKKSRTKRQSHHSSQQTDPLFRTAPHSKHTHPRVKVTNANRPPPPSSASSNDRLRVDLMRSKLSVSMAEERANRLEIQLEKMTKKYERANKDLMDRIQRDQQRGRGEGGGREGNSVAEKLLVKNKQTRKVELSQSSRVQSNSASSSKFTGNSFDDLPPFAAALAANAEREEMERRRKLGLIEESELEEYSTEIDFDGVDLDTAIERASAAAAGLEEELQNFDVEGTLDLSTNQSEILFRSPEEQLSSLNDGKMNASTFSFGNESSSLDSLPDLFHTLNNNTINKINTQYTPKYINDDIQTLRQKCILLTHQHSILQQRLSNSEERRKAQALELKSSMTSERILRGLQADWTRRLSDTRKDIDAQKEEWVKDMTTKTKEWKKEREGLEEQLRIVQEERDNLALSLESQKNITFVMHLFIDLAKERVAASYSNTTATVWRKLRYGNNPAPNRMLTVGGVTGQRQQRGAVQRFVKSVRSVGERVRSGRNANSSSLSGTEADSEGKTNEDQSLPLLVRKKRRRSKLYYPEPRIQPNDGSAEVPNFLREGSD</sequence>
<keyword evidence="4" id="KW-1185">Reference proteome</keyword>
<feature type="compositionally biased region" description="Low complexity" evidence="2">
    <location>
        <begin position="194"/>
        <end position="207"/>
    </location>
</feature>
<reference evidence="3 4" key="2">
    <citation type="journal article" date="2008" name="Nature">
        <title>The Phaeodactylum genome reveals the evolutionary history of diatom genomes.</title>
        <authorList>
            <person name="Bowler C."/>
            <person name="Allen A.E."/>
            <person name="Badger J.H."/>
            <person name="Grimwood J."/>
            <person name="Jabbari K."/>
            <person name="Kuo A."/>
            <person name="Maheswari U."/>
            <person name="Martens C."/>
            <person name="Maumus F."/>
            <person name="Otillar R.P."/>
            <person name="Rayko E."/>
            <person name="Salamov A."/>
            <person name="Vandepoele K."/>
            <person name="Beszteri B."/>
            <person name="Gruber A."/>
            <person name="Heijde M."/>
            <person name="Katinka M."/>
            <person name="Mock T."/>
            <person name="Valentin K."/>
            <person name="Verret F."/>
            <person name="Berges J.A."/>
            <person name="Brownlee C."/>
            <person name="Cadoret J.P."/>
            <person name="Chiovitti A."/>
            <person name="Choi C.J."/>
            <person name="Coesel S."/>
            <person name="De Martino A."/>
            <person name="Detter J.C."/>
            <person name="Durkin C."/>
            <person name="Falciatore A."/>
            <person name="Fournet J."/>
            <person name="Haruta M."/>
            <person name="Huysman M.J."/>
            <person name="Jenkins B.D."/>
            <person name="Jiroutova K."/>
            <person name="Jorgensen R.E."/>
            <person name="Joubert Y."/>
            <person name="Kaplan A."/>
            <person name="Kroger N."/>
            <person name="Kroth P.G."/>
            <person name="La Roche J."/>
            <person name="Lindquist E."/>
            <person name="Lommer M."/>
            <person name="Martin-Jezequel V."/>
            <person name="Lopez P.J."/>
            <person name="Lucas S."/>
            <person name="Mangogna M."/>
            <person name="McGinnis K."/>
            <person name="Medlin L.K."/>
            <person name="Montsant A."/>
            <person name="Oudot-Le Secq M.P."/>
            <person name="Napoli C."/>
            <person name="Obornik M."/>
            <person name="Parker M.S."/>
            <person name="Petit J.L."/>
            <person name="Porcel B.M."/>
            <person name="Poulsen N."/>
            <person name="Robison M."/>
            <person name="Rychlewski L."/>
            <person name="Rynearson T.A."/>
            <person name="Schmutz J."/>
            <person name="Shapiro H."/>
            <person name="Siaut M."/>
            <person name="Stanley M."/>
            <person name="Sussman M.R."/>
            <person name="Taylor A.R."/>
            <person name="Vardi A."/>
            <person name="von Dassow P."/>
            <person name="Vyverman W."/>
            <person name="Willis A."/>
            <person name="Wyrwicz L.S."/>
            <person name="Rokhsar D.S."/>
            <person name="Weissenbach J."/>
            <person name="Armbrust E.V."/>
            <person name="Green B.R."/>
            <person name="Van de Peer Y."/>
            <person name="Grigoriev I.V."/>
        </authorList>
    </citation>
    <scope>NUCLEOTIDE SEQUENCE [LARGE SCALE GENOMIC DNA]</scope>
    <source>
        <strain evidence="3 4">CCMP1335</strain>
    </source>
</reference>
<dbReference type="Proteomes" id="UP000001449">
    <property type="component" value="Chromosome 5"/>
</dbReference>
<reference evidence="3 4" key="1">
    <citation type="journal article" date="2004" name="Science">
        <title>The genome of the diatom Thalassiosira pseudonana: ecology, evolution, and metabolism.</title>
        <authorList>
            <person name="Armbrust E.V."/>
            <person name="Berges J.A."/>
            <person name="Bowler C."/>
            <person name="Green B.R."/>
            <person name="Martinez D."/>
            <person name="Putnam N.H."/>
            <person name="Zhou S."/>
            <person name="Allen A.E."/>
            <person name="Apt K.E."/>
            <person name="Bechner M."/>
            <person name="Brzezinski M.A."/>
            <person name="Chaal B.K."/>
            <person name="Chiovitti A."/>
            <person name="Davis A.K."/>
            <person name="Demarest M.S."/>
            <person name="Detter J.C."/>
            <person name="Glavina T."/>
            <person name="Goodstein D."/>
            <person name="Hadi M.Z."/>
            <person name="Hellsten U."/>
            <person name="Hildebrand M."/>
            <person name="Jenkins B.D."/>
            <person name="Jurka J."/>
            <person name="Kapitonov V.V."/>
            <person name="Kroger N."/>
            <person name="Lau W.W."/>
            <person name="Lane T.W."/>
            <person name="Larimer F.W."/>
            <person name="Lippmeier J.C."/>
            <person name="Lucas S."/>
            <person name="Medina M."/>
            <person name="Montsant A."/>
            <person name="Obornik M."/>
            <person name="Parker M.S."/>
            <person name="Palenik B."/>
            <person name="Pazour G.J."/>
            <person name="Richardson P.M."/>
            <person name="Rynearson T.A."/>
            <person name="Saito M.A."/>
            <person name="Schwartz D.C."/>
            <person name="Thamatrakoln K."/>
            <person name="Valentin K."/>
            <person name="Vardi A."/>
            <person name="Wilkerson F.P."/>
            <person name="Rokhsar D.S."/>
        </authorList>
    </citation>
    <scope>NUCLEOTIDE SEQUENCE [LARGE SCALE GENOMIC DNA]</scope>
    <source>
        <strain evidence="3 4">CCMP1335</strain>
    </source>
</reference>
<feature type="region of interest" description="Disordered" evidence="2">
    <location>
        <begin position="539"/>
        <end position="608"/>
    </location>
</feature>
<dbReference type="GeneID" id="7451795"/>
<feature type="compositionally biased region" description="Polar residues" evidence="2">
    <location>
        <begin position="30"/>
        <end position="46"/>
    </location>
</feature>
<feature type="region of interest" description="Disordered" evidence="2">
    <location>
        <begin position="1"/>
        <end position="116"/>
    </location>
</feature>
<organism evidence="3 4">
    <name type="scientific">Thalassiosira pseudonana</name>
    <name type="common">Marine diatom</name>
    <name type="synonym">Cyclotella nana</name>
    <dbReference type="NCBI Taxonomy" id="35128"/>
    <lineage>
        <taxon>Eukaryota</taxon>
        <taxon>Sar</taxon>
        <taxon>Stramenopiles</taxon>
        <taxon>Ochrophyta</taxon>
        <taxon>Bacillariophyta</taxon>
        <taxon>Coscinodiscophyceae</taxon>
        <taxon>Thalassiosirophycidae</taxon>
        <taxon>Thalassiosirales</taxon>
        <taxon>Thalassiosiraceae</taxon>
        <taxon>Thalassiosira</taxon>
    </lineage>
</organism>
<feature type="compositionally biased region" description="Basic and acidic residues" evidence="2">
    <location>
        <begin position="151"/>
        <end position="171"/>
    </location>
</feature>
<dbReference type="PaxDb" id="35128-Thaps5233"/>
<dbReference type="RefSeq" id="XP_002290172.1">
    <property type="nucleotide sequence ID" value="XM_002290136.1"/>
</dbReference>
<proteinExistence type="predicted"/>
<feature type="coiled-coil region" evidence="1">
    <location>
        <begin position="430"/>
        <end position="464"/>
    </location>
</feature>
<gene>
    <name evidence="3" type="ORF">THAPSDRAFT_5233</name>
</gene>
<name>B8C2C3_THAPS</name>
<dbReference type="AlphaFoldDB" id="B8C2C3"/>
<feature type="compositionally biased region" description="Polar residues" evidence="2">
    <location>
        <begin position="547"/>
        <end position="557"/>
    </location>
</feature>
<keyword evidence="1" id="KW-0175">Coiled coil</keyword>
<evidence type="ECO:0000256" key="1">
    <source>
        <dbReference type="SAM" id="Coils"/>
    </source>
</evidence>
<dbReference type="EMBL" id="CM000642">
    <property type="protein sequence ID" value="EED91924.1"/>
    <property type="molecule type" value="Genomic_DNA"/>
</dbReference>
<evidence type="ECO:0000313" key="4">
    <source>
        <dbReference type="Proteomes" id="UP000001449"/>
    </source>
</evidence>
<feature type="region of interest" description="Disordered" evidence="2">
    <location>
        <begin position="151"/>
        <end position="212"/>
    </location>
</feature>
<feature type="compositionally biased region" description="Basic residues" evidence="2">
    <location>
        <begin position="86"/>
        <end position="95"/>
    </location>
</feature>
<dbReference type="HOGENOM" id="CLU_449424_0_0_1"/>
<feature type="compositionally biased region" description="Basic residues" evidence="2">
    <location>
        <begin position="63"/>
        <end position="72"/>
    </location>
</feature>
<evidence type="ECO:0000313" key="3">
    <source>
        <dbReference type="EMBL" id="EED91924.1"/>
    </source>
</evidence>
<dbReference type="InParanoid" id="B8C2C3"/>
<evidence type="ECO:0000256" key="2">
    <source>
        <dbReference type="SAM" id="MobiDB-lite"/>
    </source>
</evidence>
<accession>B8C2C3</accession>
<protein>
    <submittedName>
        <fullName evidence="3">Uncharacterized protein</fullName>
    </submittedName>
</protein>
<dbReference type="KEGG" id="tps:THAPSDRAFT_5233"/>